<keyword evidence="3" id="KW-0762">Sugar transport</keyword>
<feature type="transmembrane region" description="Helical" evidence="8">
    <location>
        <begin position="285"/>
        <end position="304"/>
    </location>
</feature>
<proteinExistence type="predicted"/>
<evidence type="ECO:0000313" key="10">
    <source>
        <dbReference type="Proteomes" id="UP001309876"/>
    </source>
</evidence>
<gene>
    <name evidence="9" type="primary">YEA4</name>
    <name evidence="9" type="ORF">LTR05_002663</name>
</gene>
<dbReference type="InterPro" id="IPR037185">
    <property type="entry name" value="EmrE-like"/>
</dbReference>
<dbReference type="GO" id="GO:0005789">
    <property type="term" value="C:endoplasmic reticulum membrane"/>
    <property type="evidence" value="ECO:0007669"/>
    <property type="project" value="TreeGrafter"/>
</dbReference>
<evidence type="ECO:0000256" key="3">
    <source>
        <dbReference type="ARBA" id="ARBA00022597"/>
    </source>
</evidence>
<keyword evidence="4 8" id="KW-0812">Transmembrane</keyword>
<dbReference type="GO" id="GO:0000139">
    <property type="term" value="C:Golgi membrane"/>
    <property type="evidence" value="ECO:0007669"/>
    <property type="project" value="TreeGrafter"/>
</dbReference>
<protein>
    <submittedName>
        <fullName evidence="9">Golgi uridine diphosphate-N- acetylglucosamine transporter</fullName>
    </submittedName>
</protein>
<dbReference type="GO" id="GO:0005464">
    <property type="term" value="F:UDP-xylose transmembrane transporter activity"/>
    <property type="evidence" value="ECO:0007669"/>
    <property type="project" value="TreeGrafter"/>
</dbReference>
<comment type="subcellular location">
    <subcellularLocation>
        <location evidence="1">Endoplasmic reticulum membrane</location>
        <topology evidence="1">Multi-pass membrane protein</topology>
    </subcellularLocation>
</comment>
<dbReference type="GeneID" id="90024140"/>
<evidence type="ECO:0000313" key="9">
    <source>
        <dbReference type="EMBL" id="KAK5088445.1"/>
    </source>
</evidence>
<reference evidence="9 10" key="1">
    <citation type="submission" date="2023-08" db="EMBL/GenBank/DDBJ databases">
        <title>Black Yeasts Isolated from many extreme environments.</title>
        <authorList>
            <person name="Coleine C."/>
            <person name="Stajich J.E."/>
            <person name="Selbmann L."/>
        </authorList>
    </citation>
    <scope>NUCLEOTIDE SEQUENCE [LARGE SCALE GENOMIC DNA]</scope>
    <source>
        <strain evidence="9 10">CCFEE 5910</strain>
    </source>
</reference>
<feature type="compositionally biased region" description="Polar residues" evidence="7">
    <location>
        <begin position="228"/>
        <end position="259"/>
    </location>
</feature>
<dbReference type="RefSeq" id="XP_064754765.1">
    <property type="nucleotide sequence ID" value="XM_064898808.1"/>
</dbReference>
<keyword evidence="6 8" id="KW-0472">Membrane</keyword>
<evidence type="ECO:0000256" key="6">
    <source>
        <dbReference type="ARBA" id="ARBA00023136"/>
    </source>
</evidence>
<evidence type="ECO:0000256" key="2">
    <source>
        <dbReference type="ARBA" id="ARBA00022448"/>
    </source>
</evidence>
<evidence type="ECO:0000256" key="8">
    <source>
        <dbReference type="SAM" id="Phobius"/>
    </source>
</evidence>
<dbReference type="SUPFAM" id="SSF103481">
    <property type="entry name" value="Multidrug resistance efflux transporter EmrE"/>
    <property type="match status" value="2"/>
</dbReference>
<dbReference type="Proteomes" id="UP001309876">
    <property type="component" value="Unassembled WGS sequence"/>
</dbReference>
<evidence type="ECO:0000256" key="5">
    <source>
        <dbReference type="ARBA" id="ARBA00022989"/>
    </source>
</evidence>
<organism evidence="9 10">
    <name type="scientific">Lithohypha guttulata</name>
    <dbReference type="NCBI Taxonomy" id="1690604"/>
    <lineage>
        <taxon>Eukaryota</taxon>
        <taxon>Fungi</taxon>
        <taxon>Dikarya</taxon>
        <taxon>Ascomycota</taxon>
        <taxon>Pezizomycotina</taxon>
        <taxon>Eurotiomycetes</taxon>
        <taxon>Chaetothyriomycetidae</taxon>
        <taxon>Chaetothyriales</taxon>
        <taxon>Trichomeriaceae</taxon>
        <taxon>Lithohypha</taxon>
    </lineage>
</organism>
<sequence length="502" mass="54646">MKAVRPTSNTKANPQKSRWDPRPHEHDPLVKTHDFAYLTGIPDPTFFSRSVEALKTIVALLIAQPLLLQTLGLIFGGCCSNVYTLESILNLSSDSGTLITFLQFLFITLYSLPSQLTFHVTSPSDPPPLRPTQAVWFPRLKSRKVPLTKWLTFAGQFVLINVLNNAAFGYKISLPLHIILRSAGPVASMVVGRVWAGKRYSWQKVLAVMLLFVGVVLAALSDAGSETKTSVSATTTGGNSTSLRVTSTTQNAPKPSQPRNTTTGSLGTNTTHTESSPAGPLMEQAPGFALLTLALLLSAVMGVWSDGVYSKYGRNTAIANEQVFYGHLLSLPFFALRFDTLYAQWNKLMAASAVLFPRSGVRKDLTGLTPMAKFLHMAAAARQTPPTWQEKVLGWIKLEHAPKALTYLVLNCITQIACISGVHRLSTQTSALTVSIVLNVRKVVSLLLSIYLFGNELALGVLVGAVIVFLGGGLYGLPERRREVKKEEKKVKGVDGESKKSR</sequence>
<keyword evidence="2" id="KW-0813">Transport</keyword>
<feature type="transmembrane region" description="Helical" evidence="8">
    <location>
        <begin position="205"/>
        <end position="221"/>
    </location>
</feature>
<dbReference type="PANTHER" id="PTHR10778:SF4">
    <property type="entry name" value="NUCLEOTIDE SUGAR TRANSPORTER SLC35B4"/>
    <property type="match status" value="1"/>
</dbReference>
<accession>A0AAN7T321</accession>
<feature type="region of interest" description="Disordered" evidence="7">
    <location>
        <begin position="228"/>
        <end position="279"/>
    </location>
</feature>
<feature type="region of interest" description="Disordered" evidence="7">
    <location>
        <begin position="1"/>
        <end position="25"/>
    </location>
</feature>
<dbReference type="EMBL" id="JAVRRJ010000002">
    <property type="protein sequence ID" value="KAK5088445.1"/>
    <property type="molecule type" value="Genomic_DNA"/>
</dbReference>
<feature type="transmembrane region" description="Helical" evidence="8">
    <location>
        <begin position="431"/>
        <end position="451"/>
    </location>
</feature>
<comment type="caution">
    <text evidence="9">The sequence shown here is derived from an EMBL/GenBank/DDBJ whole genome shotgun (WGS) entry which is preliminary data.</text>
</comment>
<dbReference type="PANTHER" id="PTHR10778">
    <property type="entry name" value="SOLUTE CARRIER FAMILY 35 MEMBER B"/>
    <property type="match status" value="1"/>
</dbReference>
<feature type="transmembrane region" description="Helical" evidence="8">
    <location>
        <begin position="457"/>
        <end position="477"/>
    </location>
</feature>
<evidence type="ECO:0000256" key="1">
    <source>
        <dbReference type="ARBA" id="ARBA00004477"/>
    </source>
</evidence>
<dbReference type="AlphaFoldDB" id="A0AAN7T321"/>
<dbReference type="InterPro" id="IPR013657">
    <property type="entry name" value="SCL35B1-4/HUT1"/>
</dbReference>
<dbReference type="GO" id="GO:0005462">
    <property type="term" value="F:UDP-N-acetylglucosamine transmembrane transporter activity"/>
    <property type="evidence" value="ECO:0007669"/>
    <property type="project" value="TreeGrafter"/>
</dbReference>
<keyword evidence="10" id="KW-1185">Reference proteome</keyword>
<keyword evidence="5 8" id="KW-1133">Transmembrane helix</keyword>
<feature type="compositionally biased region" description="Low complexity" evidence="7">
    <location>
        <begin position="260"/>
        <end position="273"/>
    </location>
</feature>
<name>A0AAN7T321_9EURO</name>
<evidence type="ECO:0000256" key="4">
    <source>
        <dbReference type="ARBA" id="ARBA00022692"/>
    </source>
</evidence>
<evidence type="ECO:0000256" key="7">
    <source>
        <dbReference type="SAM" id="MobiDB-lite"/>
    </source>
</evidence>
<dbReference type="Pfam" id="PF08449">
    <property type="entry name" value="UAA"/>
    <property type="match status" value="1"/>
</dbReference>
<feature type="compositionally biased region" description="Polar residues" evidence="7">
    <location>
        <begin position="1"/>
        <end position="16"/>
    </location>
</feature>